<dbReference type="EMBL" id="BARS01042052">
    <property type="protein sequence ID" value="GAG38934.1"/>
    <property type="molecule type" value="Genomic_DNA"/>
</dbReference>
<name>X0X6S9_9ZZZZ</name>
<dbReference type="Pfam" id="PF13483">
    <property type="entry name" value="Lactamase_B_3"/>
    <property type="match status" value="1"/>
</dbReference>
<evidence type="ECO:0008006" key="2">
    <source>
        <dbReference type="Google" id="ProtNLM"/>
    </source>
</evidence>
<gene>
    <name evidence="1" type="ORF">S01H1_63858</name>
</gene>
<sequence>MHPRDFEARPDFVAGSPIGEGELSIRWFGTAAYRFEYSGKVLWIDPWFSRQGLLALRMGVIEPVREEVDKYLDRADVIAIGHSHYDHAADLPYIAPKTGAVVCGSDSTANILRACGTDEAQIRIVTGGDTVEEGPFRITFVPSVHGSFMGRIPFDFDIGPDIQPPLKAREYGHGEVFGLLVEVEGYRIYHKGSA</sequence>
<feature type="non-terminal residue" evidence="1">
    <location>
        <position position="194"/>
    </location>
</feature>
<dbReference type="InterPro" id="IPR036866">
    <property type="entry name" value="RibonucZ/Hydroxyglut_hydro"/>
</dbReference>
<dbReference type="PANTHER" id="PTHR43546:SF3">
    <property type="entry name" value="UPF0173 METAL-DEPENDENT HYDROLASE MJ1163"/>
    <property type="match status" value="1"/>
</dbReference>
<dbReference type="AlphaFoldDB" id="X0X6S9"/>
<dbReference type="PANTHER" id="PTHR43546">
    <property type="entry name" value="UPF0173 METAL-DEPENDENT HYDROLASE MJ1163-RELATED"/>
    <property type="match status" value="1"/>
</dbReference>
<comment type="caution">
    <text evidence="1">The sequence shown here is derived from an EMBL/GenBank/DDBJ whole genome shotgun (WGS) entry which is preliminary data.</text>
</comment>
<dbReference type="Gene3D" id="3.60.15.10">
    <property type="entry name" value="Ribonuclease Z/Hydroxyacylglutathione hydrolase-like"/>
    <property type="match status" value="1"/>
</dbReference>
<protein>
    <recommendedName>
        <fullName evidence="2">Metallo-beta-lactamase domain-containing protein</fullName>
    </recommendedName>
</protein>
<reference evidence="1" key="1">
    <citation type="journal article" date="2014" name="Front. Microbiol.">
        <title>High frequency of phylogenetically diverse reductive dehalogenase-homologous genes in deep subseafloor sedimentary metagenomes.</title>
        <authorList>
            <person name="Kawai M."/>
            <person name="Futagami T."/>
            <person name="Toyoda A."/>
            <person name="Takaki Y."/>
            <person name="Nishi S."/>
            <person name="Hori S."/>
            <person name="Arai W."/>
            <person name="Tsubouchi T."/>
            <person name="Morono Y."/>
            <person name="Uchiyama I."/>
            <person name="Ito T."/>
            <person name="Fujiyama A."/>
            <person name="Inagaki F."/>
            <person name="Takami H."/>
        </authorList>
    </citation>
    <scope>NUCLEOTIDE SEQUENCE</scope>
    <source>
        <strain evidence="1">Expedition CK06-06</strain>
    </source>
</reference>
<dbReference type="SUPFAM" id="SSF56281">
    <property type="entry name" value="Metallo-hydrolase/oxidoreductase"/>
    <property type="match status" value="1"/>
</dbReference>
<evidence type="ECO:0000313" key="1">
    <source>
        <dbReference type="EMBL" id="GAG38934.1"/>
    </source>
</evidence>
<accession>X0X6S9</accession>
<organism evidence="1">
    <name type="scientific">marine sediment metagenome</name>
    <dbReference type="NCBI Taxonomy" id="412755"/>
    <lineage>
        <taxon>unclassified sequences</taxon>
        <taxon>metagenomes</taxon>
        <taxon>ecological metagenomes</taxon>
    </lineage>
</organism>
<proteinExistence type="predicted"/>
<dbReference type="InterPro" id="IPR050114">
    <property type="entry name" value="UPF0173_UPF0282_UlaG_hydrolase"/>
</dbReference>